<dbReference type="AlphaFoldDB" id="A0A8X6RUP0"/>
<organism evidence="1 2">
    <name type="scientific">Trichonephila clavipes</name>
    <name type="common">Golden silk orbweaver</name>
    <name type="synonym">Nephila clavipes</name>
    <dbReference type="NCBI Taxonomy" id="2585209"/>
    <lineage>
        <taxon>Eukaryota</taxon>
        <taxon>Metazoa</taxon>
        <taxon>Ecdysozoa</taxon>
        <taxon>Arthropoda</taxon>
        <taxon>Chelicerata</taxon>
        <taxon>Arachnida</taxon>
        <taxon>Araneae</taxon>
        <taxon>Araneomorphae</taxon>
        <taxon>Entelegynae</taxon>
        <taxon>Araneoidea</taxon>
        <taxon>Nephilidae</taxon>
        <taxon>Trichonephila</taxon>
    </lineage>
</organism>
<dbReference type="Proteomes" id="UP000887159">
    <property type="component" value="Unassembled WGS sequence"/>
</dbReference>
<name>A0A8X6RUP0_TRICX</name>
<gene>
    <name evidence="1" type="ORF">TNCV_4904871</name>
</gene>
<evidence type="ECO:0000313" key="1">
    <source>
        <dbReference type="EMBL" id="GFX97836.1"/>
    </source>
</evidence>
<proteinExistence type="predicted"/>
<reference evidence="1" key="1">
    <citation type="submission" date="2020-08" db="EMBL/GenBank/DDBJ databases">
        <title>Multicomponent nature underlies the extraordinary mechanical properties of spider dragline silk.</title>
        <authorList>
            <person name="Kono N."/>
            <person name="Nakamura H."/>
            <person name="Mori M."/>
            <person name="Yoshida Y."/>
            <person name="Ohtoshi R."/>
            <person name="Malay A.D."/>
            <person name="Moran D.A.P."/>
            <person name="Tomita M."/>
            <person name="Numata K."/>
            <person name="Arakawa K."/>
        </authorList>
    </citation>
    <scope>NUCLEOTIDE SEQUENCE</scope>
</reference>
<dbReference type="EMBL" id="BMAU01021201">
    <property type="protein sequence ID" value="GFX97836.1"/>
    <property type="molecule type" value="Genomic_DNA"/>
</dbReference>
<protein>
    <submittedName>
        <fullName evidence="1">Uncharacterized protein</fullName>
    </submittedName>
</protein>
<sequence>MSNHPELLKQMALEVIARIPLDAAKIYTDGMGPFSCRPSWELSCGRPCEGGHKQSCGSGKPHGSYID</sequence>
<accession>A0A8X6RUP0</accession>
<comment type="caution">
    <text evidence="1">The sequence shown here is derived from an EMBL/GenBank/DDBJ whole genome shotgun (WGS) entry which is preliminary data.</text>
</comment>
<keyword evidence="2" id="KW-1185">Reference proteome</keyword>
<evidence type="ECO:0000313" key="2">
    <source>
        <dbReference type="Proteomes" id="UP000887159"/>
    </source>
</evidence>